<evidence type="ECO:0008006" key="4">
    <source>
        <dbReference type="Google" id="ProtNLM"/>
    </source>
</evidence>
<gene>
    <name evidence="2" type="ORF">GCM10007096_40310</name>
</gene>
<sequence>MGNTRGNRDKNTSTLPQTPHYAKRSAGQGDDLEIAQNLDEQYTLQAKPGFQATEVKRKK</sequence>
<name>A0A8J2ZZH7_9BACL</name>
<reference evidence="2" key="2">
    <citation type="submission" date="2020-09" db="EMBL/GenBank/DDBJ databases">
        <authorList>
            <person name="Sun Q."/>
            <person name="Zhou Y."/>
        </authorList>
    </citation>
    <scope>NUCLEOTIDE SEQUENCE</scope>
    <source>
        <strain evidence="2">CGMCC 1.12777</strain>
    </source>
</reference>
<reference evidence="2" key="1">
    <citation type="journal article" date="2014" name="Int. J. Syst. Evol. Microbiol.">
        <title>Complete genome sequence of Corynebacterium casei LMG S-19264T (=DSM 44701T), isolated from a smear-ripened cheese.</title>
        <authorList>
            <consortium name="US DOE Joint Genome Institute (JGI-PGF)"/>
            <person name="Walter F."/>
            <person name="Albersmeier A."/>
            <person name="Kalinowski J."/>
            <person name="Ruckert C."/>
        </authorList>
    </citation>
    <scope>NUCLEOTIDE SEQUENCE</scope>
    <source>
        <strain evidence="2">CGMCC 1.12777</strain>
    </source>
</reference>
<accession>A0A8J2ZZH7</accession>
<comment type="caution">
    <text evidence="2">The sequence shown here is derived from an EMBL/GenBank/DDBJ whole genome shotgun (WGS) entry which is preliminary data.</text>
</comment>
<dbReference type="EMBL" id="BMFV01000049">
    <property type="protein sequence ID" value="GGH88297.1"/>
    <property type="molecule type" value="Genomic_DNA"/>
</dbReference>
<proteinExistence type="predicted"/>
<dbReference type="InterPro" id="IPR025435">
    <property type="entry name" value="YfhD-like"/>
</dbReference>
<feature type="compositionally biased region" description="Basic and acidic residues" evidence="1">
    <location>
        <begin position="1"/>
        <end position="11"/>
    </location>
</feature>
<keyword evidence="3" id="KW-1185">Reference proteome</keyword>
<feature type="region of interest" description="Disordered" evidence="1">
    <location>
        <begin position="1"/>
        <end position="31"/>
    </location>
</feature>
<dbReference type="AlphaFoldDB" id="A0A8J2ZZH7"/>
<evidence type="ECO:0000313" key="3">
    <source>
        <dbReference type="Proteomes" id="UP000656813"/>
    </source>
</evidence>
<evidence type="ECO:0000313" key="2">
    <source>
        <dbReference type="EMBL" id="GGH88297.1"/>
    </source>
</evidence>
<dbReference type="Pfam" id="PF14151">
    <property type="entry name" value="YfhD"/>
    <property type="match status" value="1"/>
</dbReference>
<organism evidence="2 3">
    <name type="scientific">Pullulanibacillus pueri</name>
    <dbReference type="NCBI Taxonomy" id="1437324"/>
    <lineage>
        <taxon>Bacteria</taxon>
        <taxon>Bacillati</taxon>
        <taxon>Bacillota</taxon>
        <taxon>Bacilli</taxon>
        <taxon>Bacillales</taxon>
        <taxon>Sporolactobacillaceae</taxon>
        <taxon>Pullulanibacillus</taxon>
    </lineage>
</organism>
<protein>
    <recommendedName>
        <fullName evidence="4">YfhD family protein</fullName>
    </recommendedName>
</protein>
<dbReference type="RefSeq" id="WP_188499179.1">
    <property type="nucleotide sequence ID" value="NZ_BMFV01000049.1"/>
</dbReference>
<dbReference type="Proteomes" id="UP000656813">
    <property type="component" value="Unassembled WGS sequence"/>
</dbReference>
<evidence type="ECO:0000256" key="1">
    <source>
        <dbReference type="SAM" id="MobiDB-lite"/>
    </source>
</evidence>